<evidence type="ECO:0000256" key="2">
    <source>
        <dbReference type="ARBA" id="ARBA00022771"/>
    </source>
</evidence>
<protein>
    <recommendedName>
        <fullName evidence="7">ZZ-type domain-containing protein</fullName>
    </recommendedName>
</protein>
<feature type="region of interest" description="Disordered" evidence="6">
    <location>
        <begin position="227"/>
        <end position="299"/>
    </location>
</feature>
<reference evidence="8" key="1">
    <citation type="submission" date="2021-01" db="EMBL/GenBank/DDBJ databases">
        <authorList>
            <person name="Corre E."/>
            <person name="Pelletier E."/>
            <person name="Niang G."/>
            <person name="Scheremetjew M."/>
            <person name="Finn R."/>
            <person name="Kale V."/>
            <person name="Holt S."/>
            <person name="Cochrane G."/>
            <person name="Meng A."/>
            <person name="Brown T."/>
            <person name="Cohen L."/>
        </authorList>
    </citation>
    <scope>NUCLEOTIDE SEQUENCE</scope>
    <source>
        <strain evidence="8">CCMP826</strain>
    </source>
</reference>
<dbReference type="SUPFAM" id="SSF54277">
    <property type="entry name" value="CAD &amp; PB1 domains"/>
    <property type="match status" value="1"/>
</dbReference>
<dbReference type="AlphaFoldDB" id="A0A7S2IE68"/>
<feature type="compositionally biased region" description="Acidic residues" evidence="6">
    <location>
        <begin position="722"/>
        <end position="732"/>
    </location>
</feature>
<feature type="region of interest" description="Disordered" evidence="6">
    <location>
        <begin position="481"/>
        <end position="547"/>
    </location>
</feature>
<evidence type="ECO:0000313" key="8">
    <source>
        <dbReference type="EMBL" id="CAD9516921.1"/>
    </source>
</evidence>
<dbReference type="GO" id="GO:0008270">
    <property type="term" value="F:zinc ion binding"/>
    <property type="evidence" value="ECO:0007669"/>
    <property type="project" value="UniProtKB-KW"/>
</dbReference>
<dbReference type="CDD" id="cd02249">
    <property type="entry name" value="ZZ"/>
    <property type="match status" value="1"/>
</dbReference>
<dbReference type="PROSITE" id="PS50135">
    <property type="entry name" value="ZF_ZZ_2"/>
    <property type="match status" value="1"/>
</dbReference>
<feature type="compositionally biased region" description="Low complexity" evidence="6">
    <location>
        <begin position="246"/>
        <end position="273"/>
    </location>
</feature>
<feature type="region of interest" description="Disordered" evidence="6">
    <location>
        <begin position="765"/>
        <end position="836"/>
    </location>
</feature>
<gene>
    <name evidence="8" type="ORF">HTAM1171_LOCUS11644</name>
</gene>
<feature type="domain" description="ZZ-type" evidence="7">
    <location>
        <begin position="300"/>
        <end position="351"/>
    </location>
</feature>
<feature type="compositionally biased region" description="Low complexity" evidence="6">
    <location>
        <begin position="778"/>
        <end position="818"/>
    </location>
</feature>
<dbReference type="SUPFAM" id="SSF57850">
    <property type="entry name" value="RING/U-box"/>
    <property type="match status" value="1"/>
</dbReference>
<feature type="compositionally biased region" description="Polar residues" evidence="6">
    <location>
        <begin position="176"/>
        <end position="200"/>
    </location>
</feature>
<feature type="region of interest" description="Disordered" evidence="6">
    <location>
        <begin position="174"/>
        <end position="202"/>
    </location>
</feature>
<organism evidence="8">
    <name type="scientific">Helicotheca tamesis</name>
    <dbReference type="NCBI Taxonomy" id="374047"/>
    <lineage>
        <taxon>Eukaryota</taxon>
        <taxon>Sar</taxon>
        <taxon>Stramenopiles</taxon>
        <taxon>Ochrophyta</taxon>
        <taxon>Bacillariophyta</taxon>
        <taxon>Mediophyceae</taxon>
        <taxon>Lithodesmiophycidae</taxon>
        <taxon>Lithodesmiales</taxon>
        <taxon>Lithodesmiaceae</taxon>
        <taxon>Helicotheca</taxon>
    </lineage>
</organism>
<feature type="compositionally biased region" description="Pro residues" evidence="6">
    <location>
        <begin position="274"/>
        <end position="285"/>
    </location>
</feature>
<dbReference type="Gene3D" id="3.10.20.90">
    <property type="entry name" value="Phosphatidylinositol 3-kinase Catalytic Subunit, Chain A, domain 1"/>
    <property type="match status" value="1"/>
</dbReference>
<dbReference type="SMART" id="SM00291">
    <property type="entry name" value="ZnF_ZZ"/>
    <property type="match status" value="1"/>
</dbReference>
<dbReference type="EMBL" id="HBGV01018817">
    <property type="protein sequence ID" value="CAD9516921.1"/>
    <property type="molecule type" value="Transcribed_RNA"/>
</dbReference>
<feature type="compositionally biased region" description="Acidic residues" evidence="6">
    <location>
        <begin position="660"/>
        <end position="678"/>
    </location>
</feature>
<feature type="region of interest" description="Disordered" evidence="6">
    <location>
        <begin position="110"/>
        <end position="148"/>
    </location>
</feature>
<evidence type="ECO:0000256" key="3">
    <source>
        <dbReference type="ARBA" id="ARBA00022833"/>
    </source>
</evidence>
<dbReference type="InterPro" id="IPR043145">
    <property type="entry name" value="Znf_ZZ_sf"/>
</dbReference>
<keyword evidence="3" id="KW-0862">Zinc</keyword>
<dbReference type="InterPro" id="IPR000433">
    <property type="entry name" value="Znf_ZZ"/>
</dbReference>
<keyword evidence="2 4" id="KW-0863">Zinc-finger</keyword>
<evidence type="ECO:0000256" key="6">
    <source>
        <dbReference type="SAM" id="MobiDB-lite"/>
    </source>
</evidence>
<accession>A0A7S2IE68</accession>
<proteinExistence type="predicted"/>
<evidence type="ECO:0000256" key="1">
    <source>
        <dbReference type="ARBA" id="ARBA00022723"/>
    </source>
</evidence>
<dbReference type="Pfam" id="PF00569">
    <property type="entry name" value="ZZ"/>
    <property type="match status" value="1"/>
</dbReference>
<keyword evidence="1" id="KW-0479">Metal-binding</keyword>
<name>A0A7S2IE68_9STRA</name>
<evidence type="ECO:0000256" key="5">
    <source>
        <dbReference type="SAM" id="Coils"/>
    </source>
</evidence>
<evidence type="ECO:0000256" key="4">
    <source>
        <dbReference type="PROSITE-ProRule" id="PRU00228"/>
    </source>
</evidence>
<feature type="compositionally biased region" description="Polar residues" evidence="6">
    <location>
        <begin position="534"/>
        <end position="547"/>
    </location>
</feature>
<dbReference type="CDD" id="cd05992">
    <property type="entry name" value="PB1"/>
    <property type="match status" value="1"/>
</dbReference>
<feature type="region of interest" description="Disordered" evidence="6">
    <location>
        <begin position="578"/>
        <end position="606"/>
    </location>
</feature>
<feature type="coiled-coil region" evidence="5">
    <location>
        <begin position="408"/>
        <end position="479"/>
    </location>
</feature>
<feature type="compositionally biased region" description="Polar residues" evidence="6">
    <location>
        <begin position="819"/>
        <end position="836"/>
    </location>
</feature>
<keyword evidence="5" id="KW-0175">Coiled coil</keyword>
<sequence>MSSTLNESSNVVLKLSLGEGDECQVRRIVLGRLWENGKASYARLVALALEYSLAEAVAKEEKEEVDVVITYSDEDGDLITISSDEELADAFGQFVETKPPVLRVKGKIVKTERKHKPAAPQTKPATPQPEPAAACSHSSSFPPPPRTAPQIQALLESLVSILASAVLTLQDKMSREGNNPFPSTNTAVPSTQDTQDTSTAAHKDLAKETAENIMKDVVSKIALAKSTDDSAKLPKRCTKHDEPQKTPTSDTSTSTRATSNTAASNTTSSFAPKPATPTKPSPPPQTQTKNKQPEEQPFVHGRHTCDGCLATPIIGTRYHAKNLPDYDLCANCFQNYKGTDIQFQPETLDRDRCMQHRWARRQARRLRQSRFTGEYPGQCRVNRRRMREQKTQEADFETSLKEAIRRSLEGVEAKKKEVAIVKEEMEKKEDEKEEKPKVELELLMKEENAAQQEVVEKKEATVEKTVEDMKEEIIKATEKMEEVVPKTEVKPTPTEKQQEEIVEQVEELEDTKPAANTTAQIEITETTEEPEKTSMPQEPTSPNTSYFSEAKECGSIAEALGDALDNVAHAIDEIHDQFEGSDISIQEASQDDAASEVSDEDSVKSEGIKIDAIGDSISAMTCSVDTSGTAFGAVEEAQAAVEVEEEDNEPEIVSAPEVEIASEEPEVATEAPQEEESTAVEGGATILGSIGTDTAANNVEQSMNRDTADEQEDEASTKSGDDWDVIDEADDVQEQIANDEALARAASLIGSALFQSDLSNSLLGRVDTAPSAPERETSTSTVSTSTSTNYSSSSSSSNSSVSSTSASIVSLPSSVGSNVPSISTTAPAPTAPSNSNLSSAVLHRWGNELSQLRELGFMDDVVNVDALEALQAANIGAGSDDVVSLNDAVLRILSNN</sequence>
<dbReference type="InterPro" id="IPR000270">
    <property type="entry name" value="PB1_dom"/>
</dbReference>
<feature type="compositionally biased region" description="Polar residues" evidence="6">
    <location>
        <begin position="691"/>
        <end position="705"/>
    </location>
</feature>
<dbReference type="PANTHER" id="PTHR20930">
    <property type="entry name" value="OVARIAN CARCINOMA ANTIGEN CA125-RELATED"/>
    <property type="match status" value="1"/>
</dbReference>
<feature type="region of interest" description="Disordered" evidence="6">
    <location>
        <begin position="660"/>
        <end position="732"/>
    </location>
</feature>
<dbReference type="Gene3D" id="3.30.60.90">
    <property type="match status" value="1"/>
</dbReference>
<dbReference type="PANTHER" id="PTHR20930:SF0">
    <property type="entry name" value="PROTEIN ILRUN"/>
    <property type="match status" value="1"/>
</dbReference>
<evidence type="ECO:0000259" key="7">
    <source>
        <dbReference type="PROSITE" id="PS50135"/>
    </source>
</evidence>
<feature type="compositionally biased region" description="Acidic residues" evidence="6">
    <location>
        <begin position="500"/>
        <end position="509"/>
    </location>
</feature>
<dbReference type="Pfam" id="PF00564">
    <property type="entry name" value="PB1"/>
    <property type="match status" value="1"/>
</dbReference>
<feature type="compositionally biased region" description="Acidic residues" evidence="6">
    <location>
        <begin position="589"/>
        <end position="600"/>
    </location>
</feature>